<keyword evidence="8 15" id="KW-0547">Nucleotide-binding</keyword>
<feature type="binding site" evidence="15">
    <location>
        <position position="464"/>
    </location>
    <ligand>
        <name>Mg(2+)</name>
        <dbReference type="ChEBI" id="CHEBI:18420"/>
        <note>shared with alpha subunit</note>
    </ligand>
</feature>
<evidence type="ECO:0000256" key="1">
    <source>
        <dbReference type="ARBA" id="ARBA00004496"/>
    </source>
</evidence>
<comment type="subcellular location">
    <subcellularLocation>
        <location evidence="1 15">Cytoplasm</location>
    </subcellularLocation>
</comment>
<dbReference type="InterPro" id="IPR036690">
    <property type="entry name" value="Fdx_antiC-bd_sf"/>
</dbReference>
<dbReference type="SUPFAM" id="SSF50249">
    <property type="entry name" value="Nucleic acid-binding proteins"/>
    <property type="match status" value="1"/>
</dbReference>
<dbReference type="CDD" id="cd02796">
    <property type="entry name" value="tRNA_bind_bactPheRS"/>
    <property type="match status" value="1"/>
</dbReference>
<evidence type="ECO:0000256" key="7">
    <source>
        <dbReference type="ARBA" id="ARBA00022723"/>
    </source>
</evidence>
<dbReference type="FunFam" id="3.30.56.10:FF:000002">
    <property type="entry name" value="Phenylalanine--tRNA ligase beta subunit"/>
    <property type="match status" value="1"/>
</dbReference>
<dbReference type="SMART" id="SM00873">
    <property type="entry name" value="B3_4"/>
    <property type="match status" value="1"/>
</dbReference>
<comment type="cofactor">
    <cofactor evidence="15">
        <name>Mg(2+)</name>
        <dbReference type="ChEBI" id="CHEBI:18420"/>
    </cofactor>
    <text evidence="15">Binds 2 magnesium ions per tetramer.</text>
</comment>
<evidence type="ECO:0000259" key="19">
    <source>
        <dbReference type="PROSITE" id="PS51483"/>
    </source>
</evidence>
<feature type="domain" description="FDX-ACB" evidence="18">
    <location>
        <begin position="696"/>
        <end position="789"/>
    </location>
</feature>
<dbReference type="InterPro" id="IPR005121">
    <property type="entry name" value="Fdx_antiC-bd"/>
</dbReference>
<dbReference type="SUPFAM" id="SSF55681">
    <property type="entry name" value="Class II aaRS and biotin synthetases"/>
    <property type="match status" value="1"/>
</dbReference>
<dbReference type="InterPro" id="IPR045060">
    <property type="entry name" value="Phe-tRNA-ligase_IIc_bsu"/>
</dbReference>
<name>A0A3P3VP16_9GAMM</name>
<dbReference type="SMART" id="SM00896">
    <property type="entry name" value="FDX-ACB"/>
    <property type="match status" value="1"/>
</dbReference>
<sequence>MKFSEQWLRQWVDPQATTEELTHQITMAGLEVDGVETVASEFSDVVVGEILSAEQHPDADKLRVCRVSDGDAEFQVVCGAPNARAGLKAPFARVGAVLPGDFKIKKAKLRGVESFGMLCAEDELGISDDHEGLMELSAEAPVGVDLRTYLSLDDRIIDVDLTPNRADCLSIAGIAREVGVNYRAQVNPVEVAPVAATIEDCFPVQLEAPADCPRYVGRVIRNVDVSAATPLWMVERLRRSGIRSIDPIVDVTNYVMLELGQPMHGFDLNQLQGSIVVRRARAGDRLTLLDGQEVEPAADVLLIADEQRPLALAGVMGGEASGVSESTRDIFLESAYFNPISIAGKARSFGLHTDSSHRFERGVDHQLQVAATERATALIMEICGGEPGPVSEHASATHLPVEVVVDLRAQKVTDLLGIEIPNAEIEELLTRLGMQLEAQAEGCWRVRVPSYRFDIEIEVDLVEELGRTYGYNRLPSSAPQMSLSMKPRAESAVGLGAIRRTLVAQGFREAINYSFIDPKLQALFEPEQSPVMLANPISADMSAMRTSLLPGLVKTLQYNLNRQQNRVRLFESGLTFVPAQEGLRQELKLAGLIYGSREPEGWTGDRERVDFFDLKGHLESLLALGGNRADYRFGALQSVPYLHPGQCASVHKSGDLVGLVGALHPELQSKLDIDAPVYLFEISIPTGRVAKFEELSKYPEVRRDLAVVVDEGVSAEDLKTLIREVAGEWLRNLRLFDVYQGKGIDPHRKSLALGLTLQHPSRTLTDDEVNEIFAKVVSALKERFDATLRM</sequence>
<keyword evidence="6 15" id="KW-0436">Ligase</keyword>
<dbReference type="InterPro" id="IPR045864">
    <property type="entry name" value="aa-tRNA-synth_II/BPL/LPL"/>
</dbReference>
<dbReference type="SUPFAM" id="SSF54991">
    <property type="entry name" value="Anticodon-binding domain of PheRS"/>
    <property type="match status" value="1"/>
</dbReference>
<dbReference type="Gene3D" id="2.40.50.140">
    <property type="entry name" value="Nucleic acid-binding proteins"/>
    <property type="match status" value="1"/>
</dbReference>
<dbReference type="SMART" id="SM00874">
    <property type="entry name" value="B5"/>
    <property type="match status" value="1"/>
</dbReference>
<feature type="binding site" evidence="15">
    <location>
        <position position="463"/>
    </location>
    <ligand>
        <name>Mg(2+)</name>
        <dbReference type="ChEBI" id="CHEBI:18420"/>
        <note>shared with alpha subunit</note>
    </ligand>
</feature>
<dbReference type="InterPro" id="IPR004532">
    <property type="entry name" value="Phe-tRNA-ligase_IIc_bsu_bact"/>
</dbReference>
<dbReference type="Pfam" id="PF03484">
    <property type="entry name" value="B5"/>
    <property type="match status" value="1"/>
</dbReference>
<dbReference type="CDD" id="cd00769">
    <property type="entry name" value="PheRS_beta_core"/>
    <property type="match status" value="1"/>
</dbReference>
<dbReference type="Pfam" id="PF17759">
    <property type="entry name" value="tRNA_synthFbeta"/>
    <property type="match status" value="1"/>
</dbReference>
<dbReference type="GO" id="GO:0004826">
    <property type="term" value="F:phenylalanine-tRNA ligase activity"/>
    <property type="evidence" value="ECO:0007669"/>
    <property type="project" value="UniProtKB-UniRule"/>
</dbReference>
<accession>A0A3P3VP16</accession>
<dbReference type="Pfam" id="PF03483">
    <property type="entry name" value="B3_4"/>
    <property type="match status" value="1"/>
</dbReference>
<evidence type="ECO:0000256" key="11">
    <source>
        <dbReference type="ARBA" id="ARBA00022884"/>
    </source>
</evidence>
<keyword evidence="12 15" id="KW-0648">Protein biosynthesis</keyword>
<dbReference type="Gene3D" id="3.50.40.10">
    <property type="entry name" value="Phenylalanyl-trna Synthetase, Chain B, domain 3"/>
    <property type="match status" value="1"/>
</dbReference>
<dbReference type="SUPFAM" id="SSF46955">
    <property type="entry name" value="Putative DNA-binding domain"/>
    <property type="match status" value="1"/>
</dbReference>
<dbReference type="RefSeq" id="WP_125014779.1">
    <property type="nucleotide sequence ID" value="NZ_QWEZ01000001.1"/>
</dbReference>
<feature type="domain" description="TRNA-binding" evidence="17">
    <location>
        <begin position="39"/>
        <end position="147"/>
    </location>
</feature>
<dbReference type="FunFam" id="2.40.50.140:FF:000045">
    <property type="entry name" value="Phenylalanine--tRNA ligase beta subunit"/>
    <property type="match status" value="1"/>
</dbReference>
<dbReference type="InterPro" id="IPR005147">
    <property type="entry name" value="tRNA_synthase_B5-dom"/>
</dbReference>
<evidence type="ECO:0000256" key="13">
    <source>
        <dbReference type="ARBA" id="ARBA00023146"/>
    </source>
</evidence>
<evidence type="ECO:0000313" key="21">
    <source>
        <dbReference type="Proteomes" id="UP000280792"/>
    </source>
</evidence>
<dbReference type="InterPro" id="IPR012340">
    <property type="entry name" value="NA-bd_OB-fold"/>
</dbReference>
<dbReference type="EC" id="6.1.1.20" evidence="15"/>
<evidence type="ECO:0000259" key="18">
    <source>
        <dbReference type="PROSITE" id="PS51447"/>
    </source>
</evidence>
<dbReference type="InterPro" id="IPR002547">
    <property type="entry name" value="tRNA-bd_dom"/>
</dbReference>
<dbReference type="GO" id="GO:0000287">
    <property type="term" value="F:magnesium ion binding"/>
    <property type="evidence" value="ECO:0007669"/>
    <property type="project" value="UniProtKB-UniRule"/>
</dbReference>
<dbReference type="Gene3D" id="3.30.56.10">
    <property type="match status" value="2"/>
</dbReference>
<dbReference type="PANTHER" id="PTHR10947:SF0">
    <property type="entry name" value="PHENYLALANINE--TRNA LIGASE BETA SUBUNIT"/>
    <property type="match status" value="1"/>
</dbReference>
<dbReference type="FunFam" id="3.30.70.380:FF:000001">
    <property type="entry name" value="Phenylalanine--tRNA ligase beta subunit"/>
    <property type="match status" value="1"/>
</dbReference>
<keyword evidence="13 15" id="KW-0030">Aminoacyl-tRNA synthetase</keyword>
<keyword evidence="9 15" id="KW-0067">ATP-binding</keyword>
<dbReference type="GO" id="GO:0005524">
    <property type="term" value="F:ATP binding"/>
    <property type="evidence" value="ECO:0007669"/>
    <property type="project" value="UniProtKB-UniRule"/>
</dbReference>
<evidence type="ECO:0000256" key="4">
    <source>
        <dbReference type="ARBA" id="ARBA00022490"/>
    </source>
</evidence>
<dbReference type="Pfam" id="PF03147">
    <property type="entry name" value="FDX-ACB"/>
    <property type="match status" value="1"/>
</dbReference>
<comment type="caution">
    <text evidence="20">The sequence shown here is derived from an EMBL/GenBank/DDBJ whole genome shotgun (WGS) entry which is preliminary data.</text>
</comment>
<dbReference type="PROSITE" id="PS51483">
    <property type="entry name" value="B5"/>
    <property type="match status" value="1"/>
</dbReference>
<dbReference type="HAMAP" id="MF_00283">
    <property type="entry name" value="Phe_tRNA_synth_beta1"/>
    <property type="match status" value="1"/>
</dbReference>
<keyword evidence="7 15" id="KW-0479">Metal-binding</keyword>
<evidence type="ECO:0000313" key="20">
    <source>
        <dbReference type="EMBL" id="RRJ84350.1"/>
    </source>
</evidence>
<proteinExistence type="inferred from homology"/>
<dbReference type="GO" id="GO:0009328">
    <property type="term" value="C:phenylalanine-tRNA ligase complex"/>
    <property type="evidence" value="ECO:0007669"/>
    <property type="project" value="TreeGrafter"/>
</dbReference>
<dbReference type="InterPro" id="IPR020825">
    <property type="entry name" value="Phe-tRNA_synthase-like_B3/B4"/>
</dbReference>
<reference evidence="20 21" key="2">
    <citation type="submission" date="2018-12" db="EMBL/GenBank/DDBJ databases">
        <title>Simiduia agarivorans gen. nov., sp. nov., a marine, agarolytic bacterium isolated from shallow coastal water from Keelung, Taiwan.</title>
        <authorList>
            <person name="Shieh W.Y."/>
        </authorList>
    </citation>
    <scope>NUCLEOTIDE SEQUENCE [LARGE SCALE GENOMIC DNA]</scope>
    <source>
        <strain evidence="20 21">GTF-13</strain>
    </source>
</reference>
<dbReference type="EMBL" id="QWEZ01000001">
    <property type="protein sequence ID" value="RRJ84350.1"/>
    <property type="molecule type" value="Genomic_DNA"/>
</dbReference>
<dbReference type="PROSITE" id="PS50886">
    <property type="entry name" value="TRBD"/>
    <property type="match status" value="1"/>
</dbReference>
<evidence type="ECO:0000256" key="9">
    <source>
        <dbReference type="ARBA" id="ARBA00022840"/>
    </source>
</evidence>
<dbReference type="Proteomes" id="UP000280792">
    <property type="component" value="Unassembled WGS sequence"/>
</dbReference>
<feature type="binding site" evidence="15">
    <location>
        <position position="454"/>
    </location>
    <ligand>
        <name>Mg(2+)</name>
        <dbReference type="ChEBI" id="CHEBI:18420"/>
        <note>shared with alpha subunit</note>
    </ligand>
</feature>
<organism evidence="20 21">
    <name type="scientific">Aestuariirhabdus litorea</name>
    <dbReference type="NCBI Taxonomy" id="2528527"/>
    <lineage>
        <taxon>Bacteria</taxon>
        <taxon>Pseudomonadati</taxon>
        <taxon>Pseudomonadota</taxon>
        <taxon>Gammaproteobacteria</taxon>
        <taxon>Oceanospirillales</taxon>
        <taxon>Aestuariirhabdaceae</taxon>
        <taxon>Aestuariirhabdus</taxon>
    </lineage>
</organism>
<dbReference type="Gene3D" id="3.30.930.10">
    <property type="entry name" value="Bira Bifunctional Protein, Domain 2"/>
    <property type="match status" value="1"/>
</dbReference>
<reference evidence="20 21" key="1">
    <citation type="submission" date="2018-08" db="EMBL/GenBank/DDBJ databases">
        <authorList>
            <person name="Khan S.A."/>
        </authorList>
    </citation>
    <scope>NUCLEOTIDE SEQUENCE [LARGE SCALE GENOMIC DNA]</scope>
    <source>
        <strain evidence="20 21">GTF-13</strain>
    </source>
</reference>
<dbReference type="GO" id="GO:0000049">
    <property type="term" value="F:tRNA binding"/>
    <property type="evidence" value="ECO:0007669"/>
    <property type="project" value="UniProtKB-UniRule"/>
</dbReference>
<dbReference type="FunFam" id="3.50.40.10:FF:000001">
    <property type="entry name" value="Phenylalanine--tRNA ligase beta subunit"/>
    <property type="match status" value="1"/>
</dbReference>
<evidence type="ECO:0000256" key="12">
    <source>
        <dbReference type="ARBA" id="ARBA00022917"/>
    </source>
</evidence>
<dbReference type="SUPFAM" id="SSF56037">
    <property type="entry name" value="PheT/TilS domain"/>
    <property type="match status" value="1"/>
</dbReference>
<evidence type="ECO:0000256" key="15">
    <source>
        <dbReference type="HAMAP-Rule" id="MF_00283"/>
    </source>
</evidence>
<dbReference type="NCBIfam" id="NF045760">
    <property type="entry name" value="YtpR"/>
    <property type="match status" value="1"/>
</dbReference>
<dbReference type="GO" id="GO:0006432">
    <property type="term" value="P:phenylalanyl-tRNA aminoacylation"/>
    <property type="evidence" value="ECO:0007669"/>
    <property type="project" value="UniProtKB-UniRule"/>
</dbReference>
<dbReference type="InterPro" id="IPR009061">
    <property type="entry name" value="DNA-bd_dom_put_sf"/>
</dbReference>
<protein>
    <recommendedName>
        <fullName evidence="15">Phenylalanine--tRNA ligase beta subunit</fullName>
        <ecNumber evidence="15">6.1.1.20</ecNumber>
    </recommendedName>
    <alternativeName>
        <fullName evidence="15">Phenylalanyl-tRNA synthetase beta subunit</fullName>
        <shortName evidence="15">PheRS</shortName>
    </alternativeName>
</protein>
<keyword evidence="11 16" id="KW-0694">RNA-binding</keyword>
<feature type="binding site" evidence="15">
    <location>
        <position position="460"/>
    </location>
    <ligand>
        <name>Mg(2+)</name>
        <dbReference type="ChEBI" id="CHEBI:18420"/>
        <note>shared with alpha subunit</note>
    </ligand>
</feature>
<dbReference type="InterPro" id="IPR033714">
    <property type="entry name" value="tRNA_bind_bactPheRS"/>
</dbReference>
<evidence type="ECO:0000256" key="16">
    <source>
        <dbReference type="PROSITE-ProRule" id="PRU00209"/>
    </source>
</evidence>
<gene>
    <name evidence="15" type="primary">pheT</name>
    <name evidence="20" type="ORF">D0544_04375</name>
</gene>
<evidence type="ECO:0000256" key="2">
    <source>
        <dbReference type="ARBA" id="ARBA00008653"/>
    </source>
</evidence>
<keyword evidence="10 15" id="KW-0460">Magnesium</keyword>
<dbReference type="FunFam" id="3.30.930.10:FF:000022">
    <property type="entry name" value="Phenylalanine--tRNA ligase beta subunit"/>
    <property type="match status" value="1"/>
</dbReference>
<keyword evidence="4 15" id="KW-0963">Cytoplasm</keyword>
<dbReference type="NCBIfam" id="TIGR00472">
    <property type="entry name" value="pheT_bact"/>
    <property type="match status" value="1"/>
</dbReference>
<comment type="subunit">
    <text evidence="3 15">Tetramer of two alpha and two beta subunits.</text>
</comment>
<evidence type="ECO:0000259" key="17">
    <source>
        <dbReference type="PROSITE" id="PS50886"/>
    </source>
</evidence>
<keyword evidence="5 16" id="KW-0820">tRNA-binding</keyword>
<dbReference type="InterPro" id="IPR005146">
    <property type="entry name" value="B3/B4_tRNA-bd"/>
</dbReference>
<dbReference type="Gene3D" id="3.30.70.380">
    <property type="entry name" value="Ferrodoxin-fold anticodon-binding domain"/>
    <property type="match status" value="1"/>
</dbReference>
<evidence type="ECO:0000256" key="10">
    <source>
        <dbReference type="ARBA" id="ARBA00022842"/>
    </source>
</evidence>
<feature type="domain" description="B5" evidence="19">
    <location>
        <begin position="400"/>
        <end position="476"/>
    </location>
</feature>
<comment type="similarity">
    <text evidence="2 15">Belongs to the phenylalanyl-tRNA synthetase beta subunit family. Type 1 subfamily.</text>
</comment>
<keyword evidence="21" id="KW-1185">Reference proteome</keyword>
<dbReference type="PROSITE" id="PS51447">
    <property type="entry name" value="FDX_ACB"/>
    <property type="match status" value="1"/>
</dbReference>
<dbReference type="Pfam" id="PF01588">
    <property type="entry name" value="tRNA_bind"/>
    <property type="match status" value="1"/>
</dbReference>
<evidence type="ECO:0000256" key="5">
    <source>
        <dbReference type="ARBA" id="ARBA00022555"/>
    </source>
</evidence>
<evidence type="ECO:0000256" key="3">
    <source>
        <dbReference type="ARBA" id="ARBA00011209"/>
    </source>
</evidence>
<dbReference type="PANTHER" id="PTHR10947">
    <property type="entry name" value="PHENYLALANYL-TRNA SYNTHETASE BETA CHAIN AND LEUCINE-RICH REPEAT-CONTAINING PROTEIN 47"/>
    <property type="match status" value="1"/>
</dbReference>
<comment type="catalytic activity">
    <reaction evidence="14 15">
        <text>tRNA(Phe) + L-phenylalanine + ATP = L-phenylalanyl-tRNA(Phe) + AMP + diphosphate + H(+)</text>
        <dbReference type="Rhea" id="RHEA:19413"/>
        <dbReference type="Rhea" id="RHEA-COMP:9668"/>
        <dbReference type="Rhea" id="RHEA-COMP:9699"/>
        <dbReference type="ChEBI" id="CHEBI:15378"/>
        <dbReference type="ChEBI" id="CHEBI:30616"/>
        <dbReference type="ChEBI" id="CHEBI:33019"/>
        <dbReference type="ChEBI" id="CHEBI:58095"/>
        <dbReference type="ChEBI" id="CHEBI:78442"/>
        <dbReference type="ChEBI" id="CHEBI:78531"/>
        <dbReference type="ChEBI" id="CHEBI:456215"/>
        <dbReference type="EC" id="6.1.1.20"/>
    </reaction>
</comment>
<dbReference type="InterPro" id="IPR041616">
    <property type="entry name" value="PheRS_beta_core"/>
</dbReference>
<dbReference type="AlphaFoldDB" id="A0A3P3VP16"/>
<evidence type="ECO:0000256" key="8">
    <source>
        <dbReference type="ARBA" id="ARBA00022741"/>
    </source>
</evidence>
<evidence type="ECO:0000256" key="6">
    <source>
        <dbReference type="ARBA" id="ARBA00022598"/>
    </source>
</evidence>
<evidence type="ECO:0000256" key="14">
    <source>
        <dbReference type="ARBA" id="ARBA00049255"/>
    </source>
</evidence>